<evidence type="ECO:0000256" key="2">
    <source>
        <dbReference type="ARBA" id="ARBA00022679"/>
    </source>
</evidence>
<protein>
    <recommendedName>
        <fullName evidence="5">Methyltransferase domain-containing protein</fullName>
    </recommendedName>
</protein>
<dbReference type="Pfam" id="PF13489">
    <property type="entry name" value="Methyltransf_23"/>
    <property type="match status" value="1"/>
</dbReference>
<dbReference type="PANTHER" id="PTHR13069:SF21">
    <property type="entry name" value="ALKYLATED DNA REPAIR PROTEIN ALKB HOMOLOG 8"/>
    <property type="match status" value="1"/>
</dbReference>
<dbReference type="PANTHER" id="PTHR13069">
    <property type="entry name" value="ALKYLATED DNA REPAIR PROTEIN ALKB HOMOLOG 8"/>
    <property type="match status" value="1"/>
</dbReference>
<evidence type="ECO:0000313" key="3">
    <source>
        <dbReference type="EMBL" id="PIT94351.1"/>
    </source>
</evidence>
<dbReference type="AlphaFoldDB" id="A0A2M6WNG2"/>
<evidence type="ECO:0000256" key="1">
    <source>
        <dbReference type="ARBA" id="ARBA00022603"/>
    </source>
</evidence>
<accession>A0A2M6WNG2</accession>
<dbReference type="GO" id="GO:0008168">
    <property type="term" value="F:methyltransferase activity"/>
    <property type="evidence" value="ECO:0007669"/>
    <property type="project" value="UniProtKB-KW"/>
</dbReference>
<dbReference type="Gene3D" id="3.40.50.150">
    <property type="entry name" value="Vaccinia Virus protein VP39"/>
    <property type="match status" value="1"/>
</dbReference>
<reference evidence="4" key="1">
    <citation type="submission" date="2017-09" db="EMBL/GenBank/DDBJ databases">
        <title>Depth-based differentiation of microbial function through sediment-hosted aquifers and enrichment of novel symbionts in the deep terrestrial subsurface.</title>
        <authorList>
            <person name="Probst A.J."/>
            <person name="Ladd B."/>
            <person name="Jarett J.K."/>
            <person name="Geller-Mcgrath D.E."/>
            <person name="Sieber C.M.K."/>
            <person name="Emerson J.B."/>
            <person name="Anantharaman K."/>
            <person name="Thomas B.C."/>
            <person name="Malmstrom R."/>
            <person name="Stieglmeier M."/>
            <person name="Klingl A."/>
            <person name="Woyke T."/>
            <person name="Ryan C.M."/>
            <person name="Banfield J.F."/>
        </authorList>
    </citation>
    <scope>NUCLEOTIDE SEQUENCE [LARGE SCALE GENOMIC DNA]</scope>
</reference>
<dbReference type="InterPro" id="IPR029063">
    <property type="entry name" value="SAM-dependent_MTases_sf"/>
</dbReference>
<dbReference type="CDD" id="cd02440">
    <property type="entry name" value="AdoMet_MTases"/>
    <property type="match status" value="1"/>
</dbReference>
<organism evidence="3 4">
    <name type="scientific">Candidatus Falkowbacteria bacterium CG10_big_fil_rev_8_21_14_0_10_39_9</name>
    <dbReference type="NCBI Taxonomy" id="1974566"/>
    <lineage>
        <taxon>Bacteria</taxon>
        <taxon>Candidatus Falkowiibacteriota</taxon>
    </lineage>
</organism>
<gene>
    <name evidence="3" type="ORF">COT98_04190</name>
</gene>
<dbReference type="InterPro" id="IPR051422">
    <property type="entry name" value="AlkB_tRNA_MeTrf/Diox"/>
</dbReference>
<proteinExistence type="predicted"/>
<dbReference type="SUPFAM" id="SSF53335">
    <property type="entry name" value="S-adenosyl-L-methionine-dependent methyltransferases"/>
    <property type="match status" value="1"/>
</dbReference>
<keyword evidence="1" id="KW-0489">Methyltransferase</keyword>
<dbReference type="EMBL" id="PFAQ01000056">
    <property type="protein sequence ID" value="PIT94351.1"/>
    <property type="molecule type" value="Genomic_DNA"/>
</dbReference>
<keyword evidence="2" id="KW-0808">Transferase</keyword>
<dbReference type="Proteomes" id="UP000228900">
    <property type="component" value="Unassembled WGS sequence"/>
</dbReference>
<comment type="caution">
    <text evidence="3">The sequence shown here is derived from an EMBL/GenBank/DDBJ whole genome shotgun (WGS) entry which is preliminary data.</text>
</comment>
<sequence>MNEATQNKILEIVRHNYNNIAVDFNTTRKKQIWPILAELASAVRPRSRVLDVGCGNGRLLEVFSDKSIHYLGTDNSAELIELAQKNYPNYNFLVEDVLTLNRIKENNFDYIFSVAVLHHLPGKKLQVEALRQMAQKLASGGEIIISVWNLWSQAKYLKLIFGSYFKYLLTKNKLDWGDVLFFWKNTEGIKTSLRYYHAFSLSELKKISHQANLKIVKVMRDKFNYYIALKTLKL</sequence>
<evidence type="ECO:0008006" key="5">
    <source>
        <dbReference type="Google" id="ProtNLM"/>
    </source>
</evidence>
<evidence type="ECO:0000313" key="4">
    <source>
        <dbReference type="Proteomes" id="UP000228900"/>
    </source>
</evidence>
<dbReference type="GO" id="GO:0032259">
    <property type="term" value="P:methylation"/>
    <property type="evidence" value="ECO:0007669"/>
    <property type="project" value="UniProtKB-KW"/>
</dbReference>
<name>A0A2M6WNG2_9BACT</name>